<dbReference type="Gene3D" id="1.10.10.10">
    <property type="entry name" value="Winged helix-like DNA-binding domain superfamily/Winged helix DNA-binding domain"/>
    <property type="match status" value="1"/>
</dbReference>
<keyword evidence="2" id="KW-0808">Transferase</keyword>
<dbReference type="GO" id="GO:0016987">
    <property type="term" value="F:sigma factor activity"/>
    <property type="evidence" value="ECO:0007669"/>
    <property type="project" value="InterPro"/>
</dbReference>
<sequence length="172" mass="20387">MQDLLIEYKRALKDARKRYEPYREKEDKQLSVQDKHDKKMIASMVSDLEYVVEWLQIGREPGARRGLDRRSVYQRTILANPEVLEALSHEYTLIQEKEREVSERDKKRIDEALAVLTDREKDVFFMHTTQGLSFSEIAIMLDVKKGTVQKHMERARTKMSKKVQERLFEAAE</sequence>
<dbReference type="eggNOG" id="COG1595">
    <property type="taxonomic scope" value="Bacteria"/>
</dbReference>
<comment type="caution">
    <text evidence="2">The sequence shown here is derived from an EMBL/GenBank/DDBJ whole genome shotgun (WGS) entry which is preliminary data.</text>
</comment>
<dbReference type="NCBIfam" id="TIGR02937">
    <property type="entry name" value="sigma70-ECF"/>
    <property type="match status" value="1"/>
</dbReference>
<dbReference type="Pfam" id="PF08281">
    <property type="entry name" value="Sigma70_r4_2"/>
    <property type="match status" value="1"/>
</dbReference>
<keyword evidence="3" id="KW-1185">Reference proteome</keyword>
<protein>
    <submittedName>
        <fullName evidence="2">Positive control sigma-like factor</fullName>
        <ecNumber evidence="2">2.7.7.6</ecNumber>
    </submittedName>
</protein>
<evidence type="ECO:0000259" key="1">
    <source>
        <dbReference type="SMART" id="SM00421"/>
    </source>
</evidence>
<dbReference type="NCBIfam" id="NF005385">
    <property type="entry name" value="PRK06930.1"/>
    <property type="match status" value="1"/>
</dbReference>
<dbReference type="SUPFAM" id="SSF88659">
    <property type="entry name" value="Sigma3 and sigma4 domains of RNA polymerase sigma factors"/>
    <property type="match status" value="1"/>
</dbReference>
<name>A0A081LGG7_9BACI</name>
<evidence type="ECO:0000313" key="3">
    <source>
        <dbReference type="Proteomes" id="UP000028091"/>
    </source>
</evidence>
<dbReference type="OrthoDB" id="2083683at2"/>
<dbReference type="InterPro" id="IPR036388">
    <property type="entry name" value="WH-like_DNA-bd_sf"/>
</dbReference>
<dbReference type="EMBL" id="JOTP01000001">
    <property type="protein sequence ID" value="KEP28343.1"/>
    <property type="molecule type" value="Genomic_DNA"/>
</dbReference>
<dbReference type="EC" id="2.7.7.6" evidence="2"/>
<dbReference type="Proteomes" id="UP000028091">
    <property type="component" value="Unassembled WGS sequence"/>
</dbReference>
<dbReference type="InterPro" id="IPR000792">
    <property type="entry name" value="Tscrpt_reg_LuxR_C"/>
</dbReference>
<dbReference type="SMART" id="SM00421">
    <property type="entry name" value="HTH_LUXR"/>
    <property type="match status" value="1"/>
</dbReference>
<dbReference type="GO" id="GO:0003677">
    <property type="term" value="F:DNA binding"/>
    <property type="evidence" value="ECO:0007669"/>
    <property type="project" value="InterPro"/>
</dbReference>
<dbReference type="InterPro" id="IPR013324">
    <property type="entry name" value="RNA_pol_sigma_r3/r4-like"/>
</dbReference>
<feature type="domain" description="HTH luxR-type" evidence="1">
    <location>
        <begin position="113"/>
        <end position="171"/>
    </location>
</feature>
<accession>A0A081LGG7</accession>
<organism evidence="2 3">
    <name type="scientific">Bacillus zhangzhouensis</name>
    <dbReference type="NCBI Taxonomy" id="1178540"/>
    <lineage>
        <taxon>Bacteria</taxon>
        <taxon>Bacillati</taxon>
        <taxon>Bacillota</taxon>
        <taxon>Bacilli</taxon>
        <taxon>Bacillales</taxon>
        <taxon>Bacillaceae</taxon>
        <taxon>Bacillus</taxon>
    </lineage>
</organism>
<evidence type="ECO:0000313" key="2">
    <source>
        <dbReference type="EMBL" id="KEP28343.1"/>
    </source>
</evidence>
<dbReference type="AlphaFoldDB" id="A0A081LGG7"/>
<reference evidence="2 3" key="1">
    <citation type="submission" date="2012-09" db="EMBL/GenBank/DDBJ databases">
        <title>Genome Sequence of Bacillus sp. DW5-4.</title>
        <authorList>
            <person name="Lai Q."/>
            <person name="Liu Y."/>
            <person name="Shao Z."/>
        </authorList>
    </citation>
    <scope>NUCLEOTIDE SEQUENCE [LARGE SCALE GENOMIC DNA]</scope>
    <source>
        <strain evidence="2 3">DW5-4</strain>
    </source>
</reference>
<keyword evidence="2" id="KW-0548">Nucleotidyltransferase</keyword>
<gene>
    <name evidence="2" type="ORF">BA70_01765</name>
</gene>
<proteinExistence type="predicted"/>
<dbReference type="RefSeq" id="WP_034317306.1">
    <property type="nucleotide sequence ID" value="NZ_JBCMYH010000018.1"/>
</dbReference>
<dbReference type="GO" id="GO:0006352">
    <property type="term" value="P:DNA-templated transcription initiation"/>
    <property type="evidence" value="ECO:0007669"/>
    <property type="project" value="InterPro"/>
</dbReference>
<dbReference type="GO" id="GO:0003899">
    <property type="term" value="F:DNA-directed RNA polymerase activity"/>
    <property type="evidence" value="ECO:0007669"/>
    <property type="project" value="UniProtKB-EC"/>
</dbReference>
<dbReference type="InterPro" id="IPR013249">
    <property type="entry name" value="RNA_pol_sigma70_r4_t2"/>
</dbReference>
<dbReference type="InterPro" id="IPR014284">
    <property type="entry name" value="RNA_pol_sigma-70_dom"/>
</dbReference>